<sequence length="391" mass="43037">MFVSIFLRPLFAVALARLAGGQLVERDGPQPFGFFDNNVIYQPEDGKSALYPRFVELEDGTLLVTSSLSGYSTPFFPVFESKDGGASWSWISNITDQVNGWGLSAQPALTELTQPLGGYPAGTILATGNSWSDNGTRFDIYASTDGAKTWEFVSLAAEGGRPNTTNGADPVWEPYLLVYNNSLVCYYSDQRDPLHGQKLAHQRSFDLRHWEPIINDVAYAEYARRPGMTVVTYVQPIDSWVLVYEFPGAPNITGAEYPVYYRIARNPLEFDAAAHHLLDTRRFGSAAAASASPYVAWSPEPAPNGTIIVSDADHSAVFTNTALGDEGFWQVNNVSQPSSYSRAVHVFQKQPDRLMILGASVFNQQPGVKYPLSLSVVSLNKTLQNSWPLTE</sequence>
<dbReference type="EMBL" id="AMYD01003890">
    <property type="protein sequence ID" value="EQB44786.1"/>
    <property type="molecule type" value="Genomic_DNA"/>
</dbReference>
<dbReference type="InterPro" id="IPR036278">
    <property type="entry name" value="Sialidase_sf"/>
</dbReference>
<dbReference type="OrthoDB" id="2130735at2759"/>
<gene>
    <name evidence="2" type="ORF">CGLO_16421</name>
</gene>
<protein>
    <recommendedName>
        <fullName evidence="4">BNR/Asp-box repeat protein</fullName>
    </recommendedName>
</protein>
<dbReference type="Proteomes" id="UP000015530">
    <property type="component" value="Unassembled WGS sequence"/>
</dbReference>
<keyword evidence="1" id="KW-0732">Signal</keyword>
<accession>T0KZM3</accession>
<comment type="caution">
    <text evidence="2">The sequence shown here is derived from an EMBL/GenBank/DDBJ whole genome shotgun (WGS) entry which is preliminary data.</text>
</comment>
<dbReference type="HOGENOM" id="CLU_036301_0_0_1"/>
<feature type="chain" id="PRO_5004566525" description="BNR/Asp-box repeat protein" evidence="1">
    <location>
        <begin position="22"/>
        <end position="391"/>
    </location>
</feature>
<evidence type="ECO:0000313" key="2">
    <source>
        <dbReference type="EMBL" id="EQB44786.1"/>
    </source>
</evidence>
<dbReference type="OMA" id="YVMADSP"/>
<dbReference type="CDD" id="cd15482">
    <property type="entry name" value="Sialidase_non-viral"/>
    <property type="match status" value="1"/>
</dbReference>
<dbReference type="STRING" id="1237896.T0KZM3"/>
<dbReference type="PANTHER" id="PTHR38792">
    <property type="entry name" value="BNR/ASP-BOX REPEAT DOMAIN PROTEIN (AFU_ORTHOLOGUE AFUA_7G06430)-RELATED"/>
    <property type="match status" value="1"/>
</dbReference>
<organism evidence="2 3">
    <name type="scientific">Colletotrichum gloeosporioides (strain Cg-14)</name>
    <name type="common">Anthracnose fungus</name>
    <name type="synonym">Glomerella cingulata</name>
    <dbReference type="NCBI Taxonomy" id="1237896"/>
    <lineage>
        <taxon>Eukaryota</taxon>
        <taxon>Fungi</taxon>
        <taxon>Dikarya</taxon>
        <taxon>Ascomycota</taxon>
        <taxon>Pezizomycotina</taxon>
        <taxon>Sordariomycetes</taxon>
        <taxon>Hypocreomycetidae</taxon>
        <taxon>Glomerellales</taxon>
        <taxon>Glomerellaceae</taxon>
        <taxon>Colletotrichum</taxon>
        <taxon>Colletotrichum gloeosporioides species complex</taxon>
    </lineage>
</organism>
<name>T0KZM3_COLGC</name>
<evidence type="ECO:0000256" key="1">
    <source>
        <dbReference type="SAM" id="SignalP"/>
    </source>
</evidence>
<feature type="signal peptide" evidence="1">
    <location>
        <begin position="1"/>
        <end position="21"/>
    </location>
</feature>
<dbReference type="PANTHER" id="PTHR38792:SF1">
    <property type="entry name" value="BNR_ASP-BOX REPEAT PROTEIN"/>
    <property type="match status" value="1"/>
</dbReference>
<evidence type="ECO:0008006" key="4">
    <source>
        <dbReference type="Google" id="ProtNLM"/>
    </source>
</evidence>
<proteinExistence type="predicted"/>
<evidence type="ECO:0000313" key="3">
    <source>
        <dbReference type="Proteomes" id="UP000015530"/>
    </source>
</evidence>
<reference evidence="3" key="1">
    <citation type="journal article" date="2013" name="Mol. Plant Microbe Interact.">
        <title>Global aspects of pacC regulation of pathogenicity genes in Colletotrichum gloeosporioides as revealed by transcriptome analysis.</title>
        <authorList>
            <person name="Alkan N."/>
            <person name="Meng X."/>
            <person name="Friedlander G."/>
            <person name="Reuveni E."/>
            <person name="Sukno S."/>
            <person name="Sherman A."/>
            <person name="Thon M."/>
            <person name="Fluhr R."/>
            <person name="Prusky D."/>
        </authorList>
    </citation>
    <scope>NUCLEOTIDE SEQUENCE [LARGE SCALE GENOMIC DNA]</scope>
    <source>
        <strain evidence="3">Cg-14</strain>
    </source>
</reference>
<dbReference type="SUPFAM" id="SSF50939">
    <property type="entry name" value="Sialidases"/>
    <property type="match status" value="1"/>
</dbReference>
<dbReference type="Gene3D" id="2.120.10.10">
    <property type="match status" value="1"/>
</dbReference>
<dbReference type="AlphaFoldDB" id="T0KZM3"/>